<keyword evidence="3 4" id="KW-0547">Nucleotide-binding</keyword>
<comment type="catalytic activity">
    <reaction evidence="4">
        <text>GTP + succinate + CoA = succinyl-CoA + GDP + phosphate</text>
        <dbReference type="Rhea" id="RHEA:22120"/>
        <dbReference type="ChEBI" id="CHEBI:30031"/>
        <dbReference type="ChEBI" id="CHEBI:37565"/>
        <dbReference type="ChEBI" id="CHEBI:43474"/>
        <dbReference type="ChEBI" id="CHEBI:57287"/>
        <dbReference type="ChEBI" id="CHEBI:57292"/>
        <dbReference type="ChEBI" id="CHEBI:58189"/>
    </reaction>
</comment>
<evidence type="ECO:0000256" key="1">
    <source>
        <dbReference type="ARBA" id="ARBA00022532"/>
    </source>
</evidence>
<keyword evidence="9" id="KW-1185">Reference proteome</keyword>
<dbReference type="InterPro" id="IPR003781">
    <property type="entry name" value="CoA-bd"/>
</dbReference>
<protein>
    <recommendedName>
        <fullName evidence="4">Succinate--CoA ligase [ADP-forming] subunit alpha</fullName>
        <ecNumber evidence="4">6.2.1.5</ecNumber>
    </recommendedName>
    <alternativeName>
        <fullName evidence="4">Succinyl-CoA synthetase subunit alpha</fullName>
        <shortName evidence="4">SCS-alpha</shortName>
    </alternativeName>
</protein>
<dbReference type="EMBL" id="JAATEO010000014">
    <property type="protein sequence ID" value="NJP33242.1"/>
    <property type="molecule type" value="Genomic_DNA"/>
</dbReference>
<dbReference type="PRINTS" id="PR01798">
    <property type="entry name" value="SCOASYNTHASE"/>
</dbReference>
<evidence type="ECO:0000313" key="9">
    <source>
        <dbReference type="Proteomes" id="UP000783871"/>
    </source>
</evidence>
<evidence type="ECO:0000256" key="6">
    <source>
        <dbReference type="RuleBase" id="RU000699"/>
    </source>
</evidence>
<comment type="catalytic activity">
    <reaction evidence="4 6">
        <text>succinate + ATP + CoA = succinyl-CoA + ADP + phosphate</text>
        <dbReference type="Rhea" id="RHEA:17661"/>
        <dbReference type="ChEBI" id="CHEBI:30031"/>
        <dbReference type="ChEBI" id="CHEBI:30616"/>
        <dbReference type="ChEBI" id="CHEBI:43474"/>
        <dbReference type="ChEBI" id="CHEBI:57287"/>
        <dbReference type="ChEBI" id="CHEBI:57292"/>
        <dbReference type="ChEBI" id="CHEBI:456216"/>
        <dbReference type="EC" id="6.2.1.5"/>
    </reaction>
</comment>
<dbReference type="InterPro" id="IPR036291">
    <property type="entry name" value="NAD(P)-bd_dom_sf"/>
</dbReference>
<dbReference type="NCBIfam" id="NF004230">
    <property type="entry name" value="PRK05678.1"/>
    <property type="match status" value="1"/>
</dbReference>
<dbReference type="Gene3D" id="3.40.50.261">
    <property type="entry name" value="Succinyl-CoA synthetase domains"/>
    <property type="match status" value="1"/>
</dbReference>
<name>A0ABX0Z5Y1_9ACTN</name>
<dbReference type="InterPro" id="IPR016102">
    <property type="entry name" value="Succinyl-CoA_synth-like"/>
</dbReference>
<dbReference type="PANTHER" id="PTHR11117">
    <property type="entry name" value="SUCCINYL-COA LIGASE SUBUNIT ALPHA"/>
    <property type="match status" value="1"/>
</dbReference>
<sequence length="295" mass="30068">MAIWLTKDSKVIVQGMTGSEGSKHTRRMLAAGTNVVGGVNPRKAGTTVDFGGTELPVFANVADAMKETGADVTVIFVPPQFTKGAVIEAIDAAIPLAVVITEGVPVHDTAAFWAYNVAQGERTRIIGPNCPGIASPGASNAGIIPADITGTGRIGLVSKSGTLTYQMMYELRDIGFSTCVGIGGDPIIGTTHIDALAAFEADPETDAIVMIGEIGGDAEERAAEFIKANVTKPVVGYIAGFTAPPGKTMGHAGAIISGSAGTADAKKAALEAVGVKVGKTPTETAKLMREIMSAG</sequence>
<evidence type="ECO:0000256" key="3">
    <source>
        <dbReference type="ARBA" id="ARBA00022741"/>
    </source>
</evidence>
<gene>
    <name evidence="4 8" type="primary">sucD</name>
    <name evidence="8" type="ORF">HCJ94_14905</name>
</gene>
<dbReference type="SMART" id="SM00881">
    <property type="entry name" value="CoA_binding"/>
    <property type="match status" value="1"/>
</dbReference>
<feature type="binding site" evidence="4">
    <location>
        <position position="43"/>
    </location>
    <ligand>
        <name>CoA</name>
        <dbReference type="ChEBI" id="CHEBI:57287"/>
    </ligand>
</feature>
<dbReference type="PIRSF" id="PIRSF001553">
    <property type="entry name" value="SucCS_alpha"/>
    <property type="match status" value="1"/>
</dbReference>
<dbReference type="SUPFAM" id="SSF51735">
    <property type="entry name" value="NAD(P)-binding Rossmann-fold domains"/>
    <property type="match status" value="1"/>
</dbReference>
<dbReference type="InterPro" id="IPR033847">
    <property type="entry name" value="Citrt_syn/SCS-alpha_CS"/>
</dbReference>
<dbReference type="Proteomes" id="UP000783871">
    <property type="component" value="Unassembled WGS sequence"/>
</dbReference>
<feature type="active site" description="Tele-phosphohistidine intermediate" evidence="4">
    <location>
        <position position="251"/>
    </location>
</feature>
<organism evidence="8 9">
    <name type="scientific">Micromonospora thermarum</name>
    <dbReference type="NCBI Taxonomy" id="2720024"/>
    <lineage>
        <taxon>Bacteria</taxon>
        <taxon>Bacillati</taxon>
        <taxon>Actinomycetota</taxon>
        <taxon>Actinomycetes</taxon>
        <taxon>Micromonosporales</taxon>
        <taxon>Micromonosporaceae</taxon>
        <taxon>Micromonospora</taxon>
    </lineage>
</organism>
<feature type="binding site" evidence="4">
    <location>
        <position position="165"/>
    </location>
    <ligand>
        <name>substrate</name>
        <note>ligand shared with subunit beta</note>
    </ligand>
</feature>
<dbReference type="Gene3D" id="3.40.50.720">
    <property type="entry name" value="NAD(P)-binding Rossmann-like Domain"/>
    <property type="match status" value="1"/>
</dbReference>
<dbReference type="Pfam" id="PF00549">
    <property type="entry name" value="Ligase_CoA"/>
    <property type="match status" value="1"/>
</dbReference>
<dbReference type="PANTHER" id="PTHR11117:SF2">
    <property type="entry name" value="SUCCINATE--COA LIGASE [ADP_GDP-FORMING] SUBUNIT ALPHA, MITOCHONDRIAL"/>
    <property type="match status" value="1"/>
</dbReference>
<comment type="caution">
    <text evidence="8">The sequence shown here is derived from an EMBL/GenBank/DDBJ whole genome shotgun (WGS) entry which is preliminary data.</text>
</comment>
<accession>A0ABX0Z5Y1</accession>
<comment type="function">
    <text evidence="4 6">Succinyl-CoA synthetase functions in the citric acid cycle (TCA), coupling the hydrolysis of succinyl-CoA to the synthesis of either ATP or GTP and thus represents the only step of substrate-level phosphorylation in the TCA. The alpha subunit of the enzyme binds the substrates coenzyme A and phosphate, while succinate binding and nucleotide specificity is provided by the beta subunit.</text>
</comment>
<comment type="pathway">
    <text evidence="4 6">Carbohydrate metabolism; tricarboxylic acid cycle; succinate from succinyl-CoA (ligase route): step 1/1.</text>
</comment>
<dbReference type="InterPro" id="IPR005811">
    <property type="entry name" value="SUCC_ACL_C"/>
</dbReference>
<dbReference type="InterPro" id="IPR005810">
    <property type="entry name" value="CoA_lig_alpha"/>
</dbReference>
<reference evidence="8 9" key="1">
    <citation type="submission" date="2020-03" db="EMBL/GenBank/DDBJ databases">
        <title>WGS of actinomycetes isolated from Thailand.</title>
        <authorList>
            <person name="Thawai C."/>
        </authorList>
    </citation>
    <scope>NUCLEOTIDE SEQUENCE [LARGE SCALE GENOMIC DNA]</scope>
    <source>
        <strain evidence="8 9">HSS6-12</strain>
    </source>
</reference>
<dbReference type="NCBIfam" id="TIGR01019">
    <property type="entry name" value="sucCoAalpha"/>
    <property type="match status" value="1"/>
</dbReference>
<evidence type="ECO:0000256" key="2">
    <source>
        <dbReference type="ARBA" id="ARBA00022598"/>
    </source>
</evidence>
<evidence type="ECO:0000313" key="8">
    <source>
        <dbReference type="EMBL" id="NJP33242.1"/>
    </source>
</evidence>
<dbReference type="RefSeq" id="WP_168001613.1">
    <property type="nucleotide sequence ID" value="NZ_JAATEO010000014.1"/>
</dbReference>
<feature type="domain" description="CoA-binding" evidence="7">
    <location>
        <begin position="4"/>
        <end position="104"/>
    </location>
</feature>
<dbReference type="GO" id="GO:0004775">
    <property type="term" value="F:succinate-CoA ligase (ADP-forming) activity"/>
    <property type="evidence" value="ECO:0007669"/>
    <property type="project" value="UniProtKB-EC"/>
</dbReference>
<comment type="similarity">
    <text evidence="4 5">Belongs to the succinate/malate CoA ligase alpha subunit family.</text>
</comment>
<proteinExistence type="inferred from homology"/>
<dbReference type="PROSITE" id="PS00399">
    <property type="entry name" value="SUCCINYL_COA_LIG_2"/>
    <property type="match status" value="1"/>
</dbReference>
<feature type="binding site" evidence="4">
    <location>
        <begin position="100"/>
        <end position="102"/>
    </location>
    <ligand>
        <name>CoA</name>
        <dbReference type="ChEBI" id="CHEBI:57287"/>
    </ligand>
</feature>
<dbReference type="InterPro" id="IPR017440">
    <property type="entry name" value="Cit_synth/succinyl-CoA_lig_AS"/>
</dbReference>
<evidence type="ECO:0000256" key="5">
    <source>
        <dbReference type="RuleBase" id="RU000677"/>
    </source>
</evidence>
<dbReference type="PROSITE" id="PS01216">
    <property type="entry name" value="SUCCINYL_COA_LIG_1"/>
    <property type="match status" value="1"/>
</dbReference>
<keyword evidence="2 4" id="KW-0436">Ligase</keyword>
<feature type="binding site" evidence="4">
    <location>
        <begin position="17"/>
        <end position="20"/>
    </location>
    <ligand>
        <name>CoA</name>
        <dbReference type="ChEBI" id="CHEBI:57287"/>
    </ligand>
</feature>
<dbReference type="HAMAP" id="MF_01988">
    <property type="entry name" value="Succ_CoA_alpha"/>
    <property type="match status" value="1"/>
</dbReference>
<comment type="subunit">
    <text evidence="4 6">Heterotetramer of two alpha and two beta subunits.</text>
</comment>
<dbReference type="SUPFAM" id="SSF52210">
    <property type="entry name" value="Succinyl-CoA synthetase domains"/>
    <property type="match status" value="1"/>
</dbReference>
<dbReference type="EC" id="6.2.1.5" evidence="4"/>
<keyword evidence="1 4" id="KW-0816">Tricarboxylic acid cycle</keyword>
<dbReference type="Pfam" id="PF02629">
    <property type="entry name" value="CoA_binding"/>
    <property type="match status" value="1"/>
</dbReference>
<evidence type="ECO:0000256" key="4">
    <source>
        <dbReference type="HAMAP-Rule" id="MF_01988"/>
    </source>
</evidence>
<evidence type="ECO:0000259" key="7">
    <source>
        <dbReference type="SMART" id="SM00881"/>
    </source>
</evidence>